<organism evidence="1 2">
    <name type="scientific">Bathymodiolus thermophilus thioautotrophic gill symbiont</name>
    <dbReference type="NCBI Taxonomy" id="2360"/>
    <lineage>
        <taxon>Bacteria</taxon>
        <taxon>Pseudomonadati</taxon>
        <taxon>Pseudomonadota</taxon>
        <taxon>Gammaproteobacteria</taxon>
        <taxon>sulfur-oxidizing symbionts</taxon>
    </lineage>
</organism>
<protein>
    <submittedName>
        <fullName evidence="1">Uncharacterized protein</fullName>
    </submittedName>
</protein>
<keyword evidence="2" id="KW-1185">Reference proteome</keyword>
<accession>A0ABM8M984</accession>
<name>A0ABM8M984_9GAMM</name>
<sequence length="46" mass="5138">MCIGSLLLHECCKCCLFYCICCGFGINISYSLKNTNNLSKKVTINQ</sequence>
<dbReference type="EMBL" id="CAHJWF010000331">
    <property type="protein sequence ID" value="CAB5506430.1"/>
    <property type="molecule type" value="Genomic_DNA"/>
</dbReference>
<comment type="caution">
    <text evidence="1">The sequence shown here is derived from an EMBL/GenBank/DDBJ whole genome shotgun (WGS) entry which is preliminary data.</text>
</comment>
<proteinExistence type="predicted"/>
<dbReference type="Proteomes" id="UP000626656">
    <property type="component" value="Unassembled WGS sequence"/>
</dbReference>
<gene>
    <name evidence="1" type="ORF">AZO1586I_1612</name>
</gene>
<evidence type="ECO:0000313" key="1">
    <source>
        <dbReference type="EMBL" id="CAB5506430.1"/>
    </source>
</evidence>
<evidence type="ECO:0000313" key="2">
    <source>
        <dbReference type="Proteomes" id="UP000626656"/>
    </source>
</evidence>
<reference evidence="1 2" key="1">
    <citation type="submission" date="2020-05" db="EMBL/GenBank/DDBJ databases">
        <authorList>
            <person name="Petersen J."/>
            <person name="Sayavedra L."/>
        </authorList>
    </citation>
    <scope>NUCLEOTIDE SEQUENCE [LARGE SCALE GENOMIC DNA]</scope>
    <source>
        <strain evidence="1">B azoricus SOX ET2 1586I</strain>
    </source>
</reference>